<organism evidence="3 4">
    <name type="scientific">Candidatus Tokpelaia hoelldobleri</name>
    <dbReference type="NCBI Taxonomy" id="1902579"/>
    <lineage>
        <taxon>Bacteria</taxon>
        <taxon>Pseudomonadati</taxon>
        <taxon>Pseudomonadota</taxon>
        <taxon>Alphaproteobacteria</taxon>
        <taxon>Hyphomicrobiales</taxon>
        <taxon>Candidatus Tokpelaia</taxon>
    </lineage>
</organism>
<feature type="signal peptide" evidence="2">
    <location>
        <begin position="1"/>
        <end position="24"/>
    </location>
</feature>
<feature type="transmembrane region" description="Helical" evidence="1">
    <location>
        <begin position="65"/>
        <end position="86"/>
    </location>
</feature>
<name>A0A1U9JTP0_9HYPH</name>
<gene>
    <name evidence="3" type="primary">ureJ</name>
    <name evidence="3" type="ORF">BHV28_05090</name>
</gene>
<keyword evidence="4" id="KW-1185">Reference proteome</keyword>
<reference evidence="3 4" key="2">
    <citation type="journal article" date="2016" name="Sci. Rep.">
        <title>The genome of Rhizobiales bacteria in predatory ants reveals urease gene functions but no genes for nitrogen fixation.</title>
        <authorList>
            <person name="Neuvonen M.M."/>
            <person name="Tamarit D."/>
            <person name="Naslund K."/>
            <person name="Liebig J."/>
            <person name="Feldhaar H."/>
            <person name="Moran N.A."/>
            <person name="Guy L."/>
            <person name="Andersson S.G."/>
        </authorList>
    </citation>
    <scope>NUCLEOTIDE SEQUENCE [LARGE SCALE GENOMIC DNA]</scope>
    <source>
        <strain evidence="3 4">Hsal</strain>
    </source>
</reference>
<dbReference type="PIRSF" id="PIRSF016919">
    <property type="entry name" value="HupE_UreJ"/>
    <property type="match status" value="1"/>
</dbReference>
<protein>
    <submittedName>
        <fullName evidence="3">Urease accessory protein</fullName>
    </submittedName>
</protein>
<dbReference type="KEGG" id="thd:BHV28_05090"/>
<feature type="transmembrane region" description="Helical" evidence="1">
    <location>
        <begin position="145"/>
        <end position="167"/>
    </location>
</feature>
<dbReference type="InterPro" id="IPR007038">
    <property type="entry name" value="HupE_UreJ"/>
</dbReference>
<keyword evidence="1" id="KW-0812">Transmembrane</keyword>
<reference evidence="3 4" key="1">
    <citation type="journal article" date="2010" name="Science">
        <title>Genomic comparison of the ants Camponotus floridanus and Harpegnathos saltator.</title>
        <authorList>
            <person name="Bonasio R."/>
            <person name="Zhang G."/>
            <person name="Ye C."/>
            <person name="Mutti N.S."/>
            <person name="Fang X."/>
            <person name="Qin N."/>
            <person name="Donahue G."/>
            <person name="Yang P."/>
            <person name="Li Q."/>
            <person name="Li C."/>
            <person name="Zhang P."/>
            <person name="Huang Z."/>
            <person name="Berger S.L."/>
            <person name="Reinberg D."/>
            <person name="Wang J."/>
            <person name="Liebig J."/>
        </authorList>
    </citation>
    <scope>NUCLEOTIDE SEQUENCE [LARGE SCALE GENOMIC DNA]</scope>
    <source>
        <strain evidence="3 4">Hsal</strain>
    </source>
</reference>
<dbReference type="Proteomes" id="UP000188912">
    <property type="component" value="Chromosome"/>
</dbReference>
<keyword evidence="2" id="KW-0732">Signal</keyword>
<dbReference type="EMBL" id="CP017315">
    <property type="protein sequence ID" value="AQS41220.1"/>
    <property type="molecule type" value="Genomic_DNA"/>
</dbReference>
<feature type="transmembrane region" description="Helical" evidence="1">
    <location>
        <begin position="174"/>
        <end position="192"/>
    </location>
</feature>
<dbReference type="AlphaFoldDB" id="A0A1U9JTP0"/>
<proteinExistence type="predicted"/>
<dbReference type="Pfam" id="PF04955">
    <property type="entry name" value="HupE_UreJ"/>
    <property type="match status" value="1"/>
</dbReference>
<sequence>MKTISRTCFFAAAAFFAGIQSAFAHIGVTEHGSFISGFSHPFGGADHILVMVAVGLWASQLGGKAIWAVPAAFVLAMGAGFVLALNGIHVPFVEPAILASVVAIGLLAAMALRLPTGVAMAIVAAFAVFHGHAHGSELGIAGAAGYGLGFALATVILHVIGIAIGLAPRMIGHRVTRIGGVVTALAGLYLAFGA</sequence>
<evidence type="ECO:0000313" key="4">
    <source>
        <dbReference type="Proteomes" id="UP000188912"/>
    </source>
</evidence>
<keyword evidence="1" id="KW-1133">Transmembrane helix</keyword>
<evidence type="ECO:0000256" key="1">
    <source>
        <dbReference type="SAM" id="Phobius"/>
    </source>
</evidence>
<keyword evidence="1" id="KW-0472">Membrane</keyword>
<feature type="chain" id="PRO_5012097970" evidence="2">
    <location>
        <begin position="25"/>
        <end position="194"/>
    </location>
</feature>
<accession>A0A1U9JTP0</accession>
<evidence type="ECO:0000313" key="3">
    <source>
        <dbReference type="EMBL" id="AQS41220.1"/>
    </source>
</evidence>
<dbReference type="STRING" id="1902579.BHV28_05090"/>
<evidence type="ECO:0000256" key="2">
    <source>
        <dbReference type="SAM" id="SignalP"/>
    </source>
</evidence>